<evidence type="ECO:0000313" key="2">
    <source>
        <dbReference type="EMBL" id="MBA4656493.1"/>
    </source>
</evidence>
<reference evidence="2" key="2">
    <citation type="submission" date="2020-07" db="EMBL/GenBank/DDBJ databases">
        <authorList>
            <person name="Vera ALvarez R."/>
            <person name="Arias-Moreno D.M."/>
            <person name="Jimenez-Jacinto V."/>
            <person name="Jimenez-Bremont J.F."/>
            <person name="Swaminathan K."/>
            <person name="Moose S.P."/>
            <person name="Guerrero-Gonzalez M.L."/>
            <person name="Marino-Ramirez L."/>
            <person name="Landsman D."/>
            <person name="Rodriguez-Kessler M."/>
            <person name="Delgado-Sanchez P."/>
        </authorList>
    </citation>
    <scope>NUCLEOTIDE SEQUENCE</scope>
    <source>
        <tissue evidence="2">Cladode</tissue>
    </source>
</reference>
<protein>
    <submittedName>
        <fullName evidence="2">Uncharacterized protein</fullName>
    </submittedName>
</protein>
<dbReference type="EMBL" id="GISG01192392">
    <property type="protein sequence ID" value="MBA4656493.1"/>
    <property type="molecule type" value="Transcribed_RNA"/>
</dbReference>
<name>A0A7C9A3C0_OPUST</name>
<keyword evidence="1" id="KW-1133">Transmembrane helix</keyword>
<evidence type="ECO:0000256" key="1">
    <source>
        <dbReference type="SAM" id="Phobius"/>
    </source>
</evidence>
<accession>A0A7C9A3C0</accession>
<reference evidence="2" key="1">
    <citation type="journal article" date="2013" name="J. Plant Res.">
        <title>Effect of fungi and light on seed germination of three Opuntia species from semiarid lands of central Mexico.</title>
        <authorList>
            <person name="Delgado-Sanchez P."/>
            <person name="Jimenez-Bremont J.F."/>
            <person name="Guerrero-Gonzalez Mde L."/>
            <person name="Flores J."/>
        </authorList>
    </citation>
    <scope>NUCLEOTIDE SEQUENCE</scope>
    <source>
        <tissue evidence="2">Cladode</tissue>
    </source>
</reference>
<keyword evidence="1" id="KW-0812">Transmembrane</keyword>
<feature type="transmembrane region" description="Helical" evidence="1">
    <location>
        <begin position="20"/>
        <end position="38"/>
    </location>
</feature>
<organism evidence="2">
    <name type="scientific">Opuntia streptacantha</name>
    <name type="common">Prickly pear cactus</name>
    <name type="synonym">Opuntia cardona</name>
    <dbReference type="NCBI Taxonomy" id="393608"/>
    <lineage>
        <taxon>Eukaryota</taxon>
        <taxon>Viridiplantae</taxon>
        <taxon>Streptophyta</taxon>
        <taxon>Embryophyta</taxon>
        <taxon>Tracheophyta</taxon>
        <taxon>Spermatophyta</taxon>
        <taxon>Magnoliopsida</taxon>
        <taxon>eudicotyledons</taxon>
        <taxon>Gunneridae</taxon>
        <taxon>Pentapetalae</taxon>
        <taxon>Caryophyllales</taxon>
        <taxon>Cactineae</taxon>
        <taxon>Cactaceae</taxon>
        <taxon>Opuntioideae</taxon>
        <taxon>Opuntia</taxon>
    </lineage>
</organism>
<keyword evidence="1" id="KW-0472">Membrane</keyword>
<sequence>MTSSWTVTLSWWRGTAPTFPFIIIAISTTASIVIRAVTATPASMARISISTTVSITIIPVQASTATSSSVIVPVSRTILPIPPPWTLDPRNRFQDSPFMNSLCIRTVFRKLDSYLSTIHHPPIKSIHSFLRLVVILVSDKGKPTRLASSSVSWDMYVHNLAILIKQWKQIIRGSSKRNVEDEERVGVGNVWRT</sequence>
<dbReference type="AlphaFoldDB" id="A0A7C9A3C0"/>
<proteinExistence type="predicted"/>